<accession>A0AAC9NPQ3</accession>
<evidence type="ECO:0000313" key="3">
    <source>
        <dbReference type="EMBL" id="APD51116.1"/>
    </source>
</evidence>
<proteinExistence type="predicted"/>
<keyword evidence="4" id="KW-1185">Reference proteome</keyword>
<evidence type="ECO:0000313" key="4">
    <source>
        <dbReference type="Proteomes" id="UP000182459"/>
    </source>
</evidence>
<dbReference type="InterPro" id="IPR011761">
    <property type="entry name" value="ATP-grasp"/>
</dbReference>
<reference evidence="3 4" key="1">
    <citation type="submission" date="2016-11" db="EMBL/GenBank/DDBJ databases">
        <authorList>
            <person name="Hagglund E."/>
            <person name="Bystrom M."/>
            <person name="Naslund J."/>
            <person name="Stenberg P."/>
            <person name="Sjodin A."/>
        </authorList>
    </citation>
    <scope>NUCLEOTIDE SEQUENCE [LARGE SCALE GENOMIC DNA]</scope>
    <source>
        <strain evidence="3 4">CCUG 58020</strain>
    </source>
</reference>
<evidence type="ECO:0000256" key="1">
    <source>
        <dbReference type="PROSITE-ProRule" id="PRU00409"/>
    </source>
</evidence>
<keyword evidence="1" id="KW-0547">Nucleotide-binding</keyword>
<keyword evidence="1" id="KW-0067">ATP-binding</keyword>
<sequence length="397" mass="46518">MEKNILLLYPMNNSNLESFMEYDFIKLYCVVDINDTCILQHKKLIYLKIDKSKGIEHAVTEIKKEYVFFESALCNDEWHYEFAAKILDRIRSIVRVRLNDINKIFYSKSDMNNFLNKKMKIIKKDMPLELKSQFLSDMFNINGTIITKPLDPKLSGGSFGVEVFKSYPKAVDYVNNLNFDVIVEQCYKGKEYFIDMTTLNGEHHFIGAYEYIQNKDIKSTFIGLKNVSDVYIISKLKRYVENILTRINYINGFSHIELMMHDDTINMIEFNPRTSGVAGMANKISQKVNGITQIKKYVSMLFNNKSEKNLNQFNFGYLFFIKKNILETIKSKYDFFKIPSNNTNIPLYKDIIGLVNIYCQNGYEHIFIEDIKNIMKINYNTDDISFVVGNDFKELLT</sequence>
<dbReference type="GO" id="GO:0046872">
    <property type="term" value="F:metal ion binding"/>
    <property type="evidence" value="ECO:0007669"/>
    <property type="project" value="InterPro"/>
</dbReference>
<dbReference type="RefSeq" id="WP_071794830.1">
    <property type="nucleotide sequence ID" value="NZ_CP018093.1"/>
</dbReference>
<dbReference type="PROSITE" id="PS50975">
    <property type="entry name" value="ATP_GRASP"/>
    <property type="match status" value="1"/>
</dbReference>
<dbReference type="AlphaFoldDB" id="A0AAC9NPQ3"/>
<evidence type="ECO:0000259" key="2">
    <source>
        <dbReference type="PROSITE" id="PS50975"/>
    </source>
</evidence>
<dbReference type="KEGG" id="fhi:FSC454_08530"/>
<organism evidence="3 4">
    <name type="scientific">Francisella hispaniensis FSC454</name>
    <dbReference type="NCBI Taxonomy" id="1088883"/>
    <lineage>
        <taxon>Bacteria</taxon>
        <taxon>Pseudomonadati</taxon>
        <taxon>Pseudomonadota</taxon>
        <taxon>Gammaproteobacteria</taxon>
        <taxon>Thiotrichales</taxon>
        <taxon>Francisellaceae</taxon>
        <taxon>Francisella</taxon>
    </lineage>
</organism>
<gene>
    <name evidence="3" type="ORF">FSC454_08530</name>
</gene>
<dbReference type="Gene3D" id="3.30.470.20">
    <property type="entry name" value="ATP-grasp fold, B domain"/>
    <property type="match status" value="1"/>
</dbReference>
<dbReference type="GO" id="GO:0005524">
    <property type="term" value="F:ATP binding"/>
    <property type="evidence" value="ECO:0007669"/>
    <property type="project" value="UniProtKB-UniRule"/>
</dbReference>
<name>A0AAC9NPQ3_9GAMM</name>
<feature type="domain" description="ATP-grasp" evidence="2">
    <location>
        <begin position="112"/>
        <end position="302"/>
    </location>
</feature>
<dbReference type="EMBL" id="CP018093">
    <property type="protein sequence ID" value="APD51116.1"/>
    <property type="molecule type" value="Genomic_DNA"/>
</dbReference>
<dbReference type="SUPFAM" id="SSF56059">
    <property type="entry name" value="Glutathione synthetase ATP-binding domain-like"/>
    <property type="match status" value="1"/>
</dbReference>
<protein>
    <recommendedName>
        <fullName evidence="2">ATP-grasp domain-containing protein</fullName>
    </recommendedName>
</protein>
<dbReference type="Pfam" id="PF13535">
    <property type="entry name" value="ATP-grasp_4"/>
    <property type="match status" value="1"/>
</dbReference>
<dbReference type="Proteomes" id="UP000182459">
    <property type="component" value="Chromosome"/>
</dbReference>